<evidence type="ECO:0000313" key="3">
    <source>
        <dbReference type="EMBL" id="QXE25842.1"/>
    </source>
</evidence>
<dbReference type="InterPro" id="IPR008638">
    <property type="entry name" value="FhaB/CdiA-like_TPS"/>
</dbReference>
<dbReference type="InterPro" id="IPR011050">
    <property type="entry name" value="Pectin_lyase_fold/virulence"/>
</dbReference>
<accession>A0A975Y715</accession>
<name>A0A975Y715_9NOST</name>
<dbReference type="AlphaFoldDB" id="A0A975Y715"/>
<proteinExistence type="predicted"/>
<dbReference type="SUPFAM" id="SSF51126">
    <property type="entry name" value="Pectin lyase-like"/>
    <property type="match status" value="2"/>
</dbReference>
<keyword evidence="4" id="KW-1185">Reference proteome</keyword>
<keyword evidence="1" id="KW-0732">Signal</keyword>
<dbReference type="EMBL" id="CP021056">
    <property type="protein sequence ID" value="QXE25842.1"/>
    <property type="molecule type" value="Genomic_DNA"/>
</dbReference>
<feature type="signal peptide" evidence="1">
    <location>
        <begin position="1"/>
        <end position="30"/>
    </location>
</feature>
<feature type="chain" id="PRO_5037892184" description="Filamentous haemagglutinin FhaB/tRNA nuclease CdiA-like TPS domain-containing protein" evidence="1">
    <location>
        <begin position="31"/>
        <end position="827"/>
    </location>
</feature>
<reference evidence="3" key="1">
    <citation type="submission" date="2017-04" db="EMBL/GenBank/DDBJ databases">
        <title>Genome deletions in a multicellular cyanobacterial endosymbiont for morphological adaptation in marine diatoms.</title>
        <authorList>
            <person name="Wang Y."/>
            <person name="Gao H."/>
            <person name="Li R."/>
            <person name="Xu X."/>
        </authorList>
    </citation>
    <scope>NUCLEOTIDE SEQUENCE</scope>
    <source>
        <strain evidence="3">FACHB 800</strain>
    </source>
</reference>
<organism evidence="3 4">
    <name type="scientific">Richelia sinica FACHB-800</name>
    <dbReference type="NCBI Taxonomy" id="1357546"/>
    <lineage>
        <taxon>Bacteria</taxon>
        <taxon>Bacillati</taxon>
        <taxon>Cyanobacteriota</taxon>
        <taxon>Cyanophyceae</taxon>
        <taxon>Nostocales</taxon>
        <taxon>Nostocaceae</taxon>
        <taxon>Richelia</taxon>
    </lineage>
</organism>
<dbReference type="Gene3D" id="2.160.20.10">
    <property type="entry name" value="Single-stranded right-handed beta-helix, Pectin lyase-like"/>
    <property type="match status" value="2"/>
</dbReference>
<dbReference type="NCBIfam" id="TIGR01901">
    <property type="entry name" value="adhes_NPXG"/>
    <property type="match status" value="1"/>
</dbReference>
<dbReference type="SMART" id="SM00912">
    <property type="entry name" value="Haemagg_act"/>
    <property type="match status" value="1"/>
</dbReference>
<evidence type="ECO:0000259" key="2">
    <source>
        <dbReference type="SMART" id="SM00912"/>
    </source>
</evidence>
<dbReference type="RefSeq" id="WP_190608456.1">
    <property type="nucleotide sequence ID" value="NZ_CP021056.1"/>
</dbReference>
<gene>
    <name evidence="3" type="ORF">B6N60_04562</name>
</gene>
<dbReference type="Proteomes" id="UP000683511">
    <property type="component" value="Chromosome"/>
</dbReference>
<dbReference type="Pfam" id="PF05860">
    <property type="entry name" value="TPS"/>
    <property type="match status" value="1"/>
</dbReference>
<protein>
    <recommendedName>
        <fullName evidence="2">Filamentous haemagglutinin FhaB/tRNA nuclease CdiA-like TPS domain-containing protein</fullName>
    </recommendedName>
</protein>
<sequence>MKVIDNWQKRIFGTLITCLFTSGLTLPTFAQVISDSTTKTIVNPTVNIFTVINGTAKGNNLFHSFSNFSVPKGSEARFDLVNTPNITTIFSRVTGGNISNIDGLIKTINNNPNNAVSLFLMNPNGIIFGQNAKLDISGSFVGTTANIIKFADGVEFSAVNATANPLLAMSVPIGLQFGQNSGKIALQGTGHHLTSQNPLITSYIPTVLEANLAVKSGRTLALLGSSVDLNGGILLAPEGRVELGGVAEGEVKLNAVSQGFNLDYQNTSRFGDINLAQRSLVNVNGINAGSIQVQGRKVRLTDGSVLWVQNRGVQKAGDIDVFASDTLKLSGATTNLKIRTSIINETINNGMSGNIRIVTPNLSVNNGAIVSNRNYKSADSGHLSITTSNLDVSGYIPNDPSAYAAIGTLTFSTGKAGDMTVTTQNLSVLDGGYLGSTTFGLGTGGEVTINADSVNVIGATPISIASVIGNTTIGNGGNAGKLTLNTRTLTIKASGSVTTASLGVGNAGDLTVNATEWINISGRSPNISYGSNISSTVSSLSASYYSQLINVSKIPRGSSGQVTVNSPILKISDEARINTGNYGIGNAGTLNINTERLELNKGFLASFTASGQGGNMNIQSDALILRDQSLIIGTALGSGDGGNIMINSPVIVGFNNSDITANAVTGHGGNINITTQGIFGLKFRPQLTLENDITASSQFGVNGTVDINNVGVDPNSGLIELPANLSNSSQQIASGCDVKQGSSFVATGKGGIPENPNQDVRSAQPWSDIRDIYTYRKTQPAQAKILPSPETLVQATSWRRNAQGKVELVAAKSSTPVQTLSCSGISK</sequence>
<evidence type="ECO:0000313" key="4">
    <source>
        <dbReference type="Proteomes" id="UP000683511"/>
    </source>
</evidence>
<feature type="domain" description="Filamentous haemagglutinin FhaB/tRNA nuclease CdiA-like TPS" evidence="2">
    <location>
        <begin position="33"/>
        <end position="151"/>
    </location>
</feature>
<dbReference type="InterPro" id="IPR012334">
    <property type="entry name" value="Pectin_lyas_fold"/>
</dbReference>
<dbReference type="KEGG" id="rsin:B6N60_04562"/>
<evidence type="ECO:0000256" key="1">
    <source>
        <dbReference type="SAM" id="SignalP"/>
    </source>
</evidence>